<evidence type="ECO:0000313" key="1">
    <source>
        <dbReference type="EMBL" id="KAI9509630.1"/>
    </source>
</evidence>
<evidence type="ECO:0000313" key="2">
    <source>
        <dbReference type="Proteomes" id="UP001207468"/>
    </source>
</evidence>
<comment type="caution">
    <text evidence="1">The sequence shown here is derived from an EMBL/GenBank/DDBJ whole genome shotgun (WGS) entry which is preliminary data.</text>
</comment>
<dbReference type="Proteomes" id="UP001207468">
    <property type="component" value="Unassembled WGS sequence"/>
</dbReference>
<protein>
    <submittedName>
        <fullName evidence="1">Uncharacterized protein</fullName>
    </submittedName>
</protein>
<accession>A0ACC0UD29</accession>
<proteinExistence type="predicted"/>
<keyword evidence="2" id="KW-1185">Reference proteome</keyword>
<gene>
    <name evidence="1" type="ORF">F5148DRAFT_1367050</name>
</gene>
<reference evidence="1" key="1">
    <citation type="submission" date="2021-03" db="EMBL/GenBank/DDBJ databases">
        <title>Evolutionary priming and transition to the ectomycorrhizal habit in an iconic lineage of mushroom-forming fungi: is preadaptation a requirement?</title>
        <authorList>
            <consortium name="DOE Joint Genome Institute"/>
            <person name="Looney B.P."/>
            <person name="Miyauchi S."/>
            <person name="Morin E."/>
            <person name="Drula E."/>
            <person name="Courty P.E."/>
            <person name="Chicoki N."/>
            <person name="Fauchery L."/>
            <person name="Kohler A."/>
            <person name="Kuo A."/>
            <person name="LaButti K."/>
            <person name="Pangilinan J."/>
            <person name="Lipzen A."/>
            <person name="Riley R."/>
            <person name="Andreopoulos W."/>
            <person name="He G."/>
            <person name="Johnson J."/>
            <person name="Barry K.W."/>
            <person name="Grigoriev I.V."/>
            <person name="Nagy L."/>
            <person name="Hibbett D."/>
            <person name="Henrissat B."/>
            <person name="Matheny P.B."/>
            <person name="Labbe J."/>
            <person name="Martin A.F."/>
        </authorList>
    </citation>
    <scope>NUCLEOTIDE SEQUENCE</scope>
    <source>
        <strain evidence="1">BPL698</strain>
    </source>
</reference>
<name>A0ACC0UD29_9AGAM</name>
<sequence length="2280" mass="253770">MPFRNEKFSTPVLRLEIADGYVTPPSPSSGVSNPPSPSFRQRARSLSNVEVPSRRSSQSNIDSTTSPLLSPAAAFPAPPLGLSKARDESQKLLAHVLEQLRRRPKCPPSNPMSFQIASEAKLIVPRPSASRTTSETPSLVPENDETSERIFSPDSAFDLMNRLRDVLMISMSRGWQIFNESTSVAIFAGGQEVLDIAAPSSPFRRRRRGTSFDAKRPSSTRSESTELLSQCISVLQSIVSEDCRFQLAPPRPSRPPNALQAITLDIALLLVHLHARSHVITSQIGFALLPAFATFRPEMYPRLLLFWEGMLRGMLHEERELRSFATREALSSQEHFAGLQAEGAPPPAVSIQIEPHEEANPYLGVNTRSWISYPHCASRTVPSQSASGQCLASCRRLSLVSPLLAAILDAIDFGEASTSTVHRLRHLLSMIITLRPNASLNVLEVIAYHTPKTQSRAVDLLYSYWPRALGHCVITRPFRSLANAYIPPHHPHAHQFGLWRFTEPSTRSLFDGNIYRECRSCTKQIIGLGLFCSLCICAVHFDCYDNPDGNLLTEYPAGQDSGARKVAVHRFCHVQHPTSGRGSHVQHISGHTFRIVNMFTLALCFSCKLPLWGFHSQGLKCDNCNHFVHARCTLPSAEIAVTPCHTTQPTSAHRIISPYDLRDSFDNHFKGLLRLDPDSMHQEENLIVADILWVQLQILNNGLALSSVIIEGGDDASKPFALKLHSFLDHFRAALTSQNPPLSDALNIFFEECRSPSRDTLLFDWSTLVFLATSAKFQDDAPSSELGHPHDPFMETQPDINLATKFQIHLDIAAEALLSQLHHVGLFEIPEIPLAETIDLLQCKESLCVFALPLSLDFSTNVETLITAVEACLSDIDLTVNEAGFLLLVRRVWPTEMLTSYALRRLMKPVLVWILAEDERLAVILRDYVALEREIPGVRMGSMHESWPYSAKKPQSTASSTNGGDYIAHRRSLLKNYAAAWLLAFHDQDPVFYGKTCFDLVLEIAGESPVAEIGEVVDLSLRHITRLCQAFVVFTTFEDLFLLWLESTLSQPLTKPIPSLQRLLNRESNLNRRLGSIIDVTASFADDLDVTAIDPWAVIIRIASRDGMGLSQCLHWLSIFARSAVEIPETVLRHFKTLTDRFKFSVTETYPLIHAMFLCIWMRSLGRQELLGTISSVHLRLSADVSKHLNEGEVSSTITDFIRLSLAAYLLLAGCARDQLVEHGMIMESDVLQLPSRRSAVRGAMVSDPIHADTGFIRALGDYVNTRQANISVIVAKFVYLFVKKCSLLETYEVDNFIFRNAGVLSSCVWSFCEMQSSQLSSICPNLLMRIVVVDSQPLEDLLQASLSSETRWETRLHTLRQLFRIILDTINPSFVIEDRQWQLSATIFFYNFFIALIQDPQEEVRVAVDTWSQTLLPPHFEAITNCWNEALLKAPVSGRLKLVNFLIRLHPLFSSWKVLSWDVIITTLSEEDYVSDQQDIKNEPAQVNNSSKPNDSLTTDDPDITSLCISVILLGLRMISSGINVDLLTLLKLKKHLVHVLGFSNVSIRPASTSQVFYVAFDHTRSTTVDVSPCMDELLSVLDASHTFSLVASAMTEQLPPNDAPATLLVGSIFVDRLIESLLVIMFKHDMESRPLKHLQGNLRRAVLRVLNLVPTGLSYEIRQLALTVAQTYIKLWPNTSGSFVLESIDVCSQALADLESNKDNPLASQATSFIEGALSMFAENGITIALFKRTHSSTFFDVLRSCTTNSSSASAESQGLRDILLRDAISRIVDCDAESFKLVMRNLSLFIEKVYNGAYDPGLVRHIALCLTNVVRRTAEWSPESFDPGPLLLIISSVVENNPTQARDFLASVDTILRLVLSRFIISQSSLVRMLEVAKRLHLRIKKQTAPGNPRLEQNRIMSLVLEIFSEVLRRKSRIFPSTLGAMAEVISLNTKSIAISEKFQAITQTSIDTVEYGTDLDGAIAKIGVDGIAYLQTGGLHGVNVETEVNTSLSIANLILYSYIIDAALIQQLITEQPSEKSGRQSSMNVWNTLLLAALSHKSPRPGAHLMEHFPAFVAVYREALAASSSAAQGIVNAAANINHCYVSVKLWLLLERMLSQAPESRDGRTSMPKSMPFVIWNKLWPPFSDLLTAYEADVSQGQSSTLWSATSSVIADLLRFLKEFHSVLALETAVHEAILNRLQTFGQPDGPNGKVGFFGLFALSSGSFTRTHSTRMLQLARALRTISEPTPKAAWTTLLDQVKGDIIAAEKLDMMESREISKVVNFEKQWRDPGSA</sequence>
<dbReference type="EMBL" id="JAGFNK010000059">
    <property type="protein sequence ID" value="KAI9509630.1"/>
    <property type="molecule type" value="Genomic_DNA"/>
</dbReference>
<organism evidence="1 2">
    <name type="scientific">Russula earlei</name>
    <dbReference type="NCBI Taxonomy" id="71964"/>
    <lineage>
        <taxon>Eukaryota</taxon>
        <taxon>Fungi</taxon>
        <taxon>Dikarya</taxon>
        <taxon>Basidiomycota</taxon>
        <taxon>Agaricomycotina</taxon>
        <taxon>Agaricomycetes</taxon>
        <taxon>Russulales</taxon>
        <taxon>Russulaceae</taxon>
        <taxon>Russula</taxon>
    </lineage>
</organism>